<accession>A0A0K2Y6Z8</accession>
<sequence length="44" mass="5257">MWCFRYTDSALKKNETFEDFKLIDEAIKGLKELNGLLFIHFALF</sequence>
<proteinExistence type="predicted"/>
<gene>
    <name evidence="1" type="ORF">HAL07_13750</name>
</gene>
<dbReference type="EMBL" id="CDMG01000009">
    <property type="protein sequence ID" value="CRF52910.1"/>
    <property type="molecule type" value="Genomic_DNA"/>
</dbReference>
<evidence type="ECO:0000313" key="2">
    <source>
        <dbReference type="Proteomes" id="UP000043437"/>
    </source>
</evidence>
<name>A0A0K2Y6Z8_9HELI</name>
<dbReference type="AlphaFoldDB" id="A0A0K2Y6Z8"/>
<reference evidence="2" key="1">
    <citation type="submission" date="2014-12" db="EMBL/GenBank/DDBJ databases">
        <authorList>
            <person name="Jaenicke S."/>
        </authorList>
    </citation>
    <scope>NUCLEOTIDE SEQUENCE [LARGE SCALE GENOMIC DNA]</scope>
</reference>
<dbReference type="Proteomes" id="UP000043437">
    <property type="component" value="Unassembled WGS sequence"/>
</dbReference>
<evidence type="ECO:0000313" key="1">
    <source>
        <dbReference type="EMBL" id="CRF52910.1"/>
    </source>
</evidence>
<organism evidence="1 2">
    <name type="scientific">Helicobacter ailurogastricus</name>
    <dbReference type="NCBI Taxonomy" id="1578720"/>
    <lineage>
        <taxon>Bacteria</taxon>
        <taxon>Pseudomonadati</taxon>
        <taxon>Campylobacterota</taxon>
        <taxon>Epsilonproteobacteria</taxon>
        <taxon>Campylobacterales</taxon>
        <taxon>Helicobacteraceae</taxon>
        <taxon>Helicobacter</taxon>
    </lineage>
</organism>
<protein>
    <submittedName>
        <fullName evidence="1">Uncharacterized protein</fullName>
    </submittedName>
</protein>